<comment type="caution">
    <text evidence="2">The sequence shown here is derived from an EMBL/GenBank/DDBJ whole genome shotgun (WGS) entry which is preliminary data.</text>
</comment>
<gene>
    <name evidence="2" type="ORF">DI551_02180</name>
</gene>
<reference evidence="2 3" key="1">
    <citation type="submission" date="2017-08" db="EMBL/GenBank/DDBJ databases">
        <title>Infants hospitalized years apart are colonized by the same room-sourced microbial strains.</title>
        <authorList>
            <person name="Brooks B."/>
            <person name="Olm M.R."/>
            <person name="Firek B.A."/>
            <person name="Baker R."/>
            <person name="Thomas B.C."/>
            <person name="Morowitz M.J."/>
            <person name="Banfield J.F."/>
        </authorList>
    </citation>
    <scope>NUCLEOTIDE SEQUENCE [LARGE SCALE GENOMIC DNA]</scope>
    <source>
        <strain evidence="2">S2_005_002_R2_29</strain>
    </source>
</reference>
<dbReference type="Pfam" id="PF13467">
    <property type="entry name" value="RHH_4"/>
    <property type="match status" value="1"/>
</dbReference>
<keyword evidence="2" id="KW-0808">Transferase</keyword>
<proteinExistence type="predicted"/>
<dbReference type="InterPro" id="IPR038268">
    <property type="entry name" value="RHH_sf"/>
</dbReference>
<protein>
    <submittedName>
        <fullName evidence="2">Aryl-sulfate sulfotransferase</fullName>
    </submittedName>
</protein>
<dbReference type="Proteomes" id="UP000249417">
    <property type="component" value="Unassembled WGS sequence"/>
</dbReference>
<dbReference type="Gene3D" id="1.10.3990.20">
    <property type="entry name" value="protein bp1543"/>
    <property type="match status" value="1"/>
</dbReference>
<accession>A0A2W5N3Q6</accession>
<name>A0A2W5N3Q6_9BACT</name>
<sequence>MGDILSEKVVKRSVSIAGHTTSVSLEAPFWTALQRLAKAEKRSLAALIADIDERRGTNLSSALRLYVLQSLQKD</sequence>
<dbReference type="InterPro" id="IPR027373">
    <property type="entry name" value="RHH_dom"/>
</dbReference>
<evidence type="ECO:0000313" key="3">
    <source>
        <dbReference type="Proteomes" id="UP000249417"/>
    </source>
</evidence>
<organism evidence="2 3">
    <name type="scientific">Micavibrio aeruginosavorus</name>
    <dbReference type="NCBI Taxonomy" id="349221"/>
    <lineage>
        <taxon>Bacteria</taxon>
        <taxon>Pseudomonadati</taxon>
        <taxon>Bdellovibrionota</taxon>
        <taxon>Bdellovibrionia</taxon>
        <taxon>Bdellovibrionales</taxon>
        <taxon>Pseudobdellovibrionaceae</taxon>
        <taxon>Micavibrio</taxon>
    </lineage>
</organism>
<feature type="domain" description="Ribbon-helix-helix" evidence="1">
    <location>
        <begin position="10"/>
        <end position="70"/>
    </location>
</feature>
<dbReference type="AlphaFoldDB" id="A0A2W5N3Q6"/>
<evidence type="ECO:0000313" key="2">
    <source>
        <dbReference type="EMBL" id="PZQ48102.1"/>
    </source>
</evidence>
<dbReference type="GO" id="GO:0016740">
    <property type="term" value="F:transferase activity"/>
    <property type="evidence" value="ECO:0007669"/>
    <property type="project" value="UniProtKB-KW"/>
</dbReference>
<evidence type="ECO:0000259" key="1">
    <source>
        <dbReference type="Pfam" id="PF13467"/>
    </source>
</evidence>
<dbReference type="EMBL" id="QFQB01000007">
    <property type="protein sequence ID" value="PZQ48102.1"/>
    <property type="molecule type" value="Genomic_DNA"/>
</dbReference>